<organism evidence="2">
    <name type="scientific">hydrothermal vent metagenome</name>
    <dbReference type="NCBI Taxonomy" id="652676"/>
    <lineage>
        <taxon>unclassified sequences</taxon>
        <taxon>metagenomes</taxon>
        <taxon>ecological metagenomes</taxon>
    </lineage>
</organism>
<sequence length="301" mass="34697">MKKLLFILIISLSSLWAKGLVQAIDSCEVYNNIKHTKNINNQRLKIGNSYQIIREQNSQYYISIKNTSVPNRWVDKKCFKNSANSNFTNKRVSKQQLLALSWQNAFCETHRYVKECKNNFSKRYTDTKFGLHGLWPQPRDNIYCGVSSENKKFDKRHKWGKLPSLNLTPEVIKELKEVMAGYGSNLHRHEWIKHGTCTNLTPNSYYKKAISLTKQINDSKVGQFFTQNIGKSVTLEQIRFKMNASFGAGSGKKVEIRCQKGMITELWIHLGSGKDNIKDLLKDGKDIYSRCKNGKIDKVGF</sequence>
<dbReference type="InterPro" id="IPR036430">
    <property type="entry name" value="RNase_T2-like_sf"/>
</dbReference>
<dbReference type="EC" id="3.1.27.6" evidence="2"/>
<dbReference type="PROSITE" id="PS00531">
    <property type="entry name" value="RNASE_T2_2"/>
    <property type="match status" value="1"/>
</dbReference>
<dbReference type="InterPro" id="IPR033130">
    <property type="entry name" value="RNase_T2_His_AS_2"/>
</dbReference>
<dbReference type="SUPFAM" id="SSF55895">
    <property type="entry name" value="Ribonuclease Rh-like"/>
    <property type="match status" value="1"/>
</dbReference>
<reference evidence="2" key="1">
    <citation type="submission" date="2016-10" db="EMBL/GenBank/DDBJ databases">
        <authorList>
            <person name="de Groot N.N."/>
        </authorList>
    </citation>
    <scope>NUCLEOTIDE SEQUENCE</scope>
</reference>
<proteinExistence type="inferred from homology"/>
<dbReference type="PANTHER" id="PTHR11240">
    <property type="entry name" value="RIBONUCLEASE T2"/>
    <property type="match status" value="1"/>
</dbReference>
<dbReference type="PANTHER" id="PTHR11240:SF22">
    <property type="entry name" value="RIBONUCLEASE T2"/>
    <property type="match status" value="1"/>
</dbReference>
<gene>
    <name evidence="2" type="ORF">MNB_SV-9-91</name>
</gene>
<evidence type="ECO:0000256" key="1">
    <source>
        <dbReference type="ARBA" id="ARBA00007469"/>
    </source>
</evidence>
<comment type="similarity">
    <text evidence="1">Belongs to the RNase T2 family.</text>
</comment>
<dbReference type="GO" id="GO:0016787">
    <property type="term" value="F:hydrolase activity"/>
    <property type="evidence" value="ECO:0007669"/>
    <property type="project" value="UniProtKB-KW"/>
</dbReference>
<evidence type="ECO:0000313" key="2">
    <source>
        <dbReference type="EMBL" id="SFV64665.1"/>
    </source>
</evidence>
<dbReference type="PROSITE" id="PS00530">
    <property type="entry name" value="RNASE_T2_1"/>
    <property type="match status" value="1"/>
</dbReference>
<dbReference type="InterPro" id="IPR018188">
    <property type="entry name" value="RNase_T2_His_AS_1"/>
</dbReference>
<dbReference type="GO" id="GO:0003723">
    <property type="term" value="F:RNA binding"/>
    <property type="evidence" value="ECO:0007669"/>
    <property type="project" value="InterPro"/>
</dbReference>
<dbReference type="Gene3D" id="3.90.730.10">
    <property type="entry name" value="Ribonuclease T2-like"/>
    <property type="match status" value="1"/>
</dbReference>
<dbReference type="GO" id="GO:0006401">
    <property type="term" value="P:RNA catabolic process"/>
    <property type="evidence" value="ECO:0007669"/>
    <property type="project" value="TreeGrafter"/>
</dbReference>
<keyword evidence="2" id="KW-0378">Hydrolase</keyword>
<dbReference type="GO" id="GO:0033897">
    <property type="term" value="F:ribonuclease T2 activity"/>
    <property type="evidence" value="ECO:0007669"/>
    <property type="project" value="InterPro"/>
</dbReference>
<dbReference type="AlphaFoldDB" id="A0A1W1CFY5"/>
<protein>
    <submittedName>
        <fullName evidence="2">Ribonuclease I</fullName>
        <ecNumber evidence="2">3.1.27.6</ecNumber>
    </submittedName>
</protein>
<dbReference type="InterPro" id="IPR001568">
    <property type="entry name" value="RNase_T2-like"/>
</dbReference>
<dbReference type="Pfam" id="PF00445">
    <property type="entry name" value="Ribonuclease_T2"/>
    <property type="match status" value="1"/>
</dbReference>
<name>A0A1W1CFY5_9ZZZZ</name>
<accession>A0A1W1CFY5</accession>
<dbReference type="EMBL" id="FPHG01000067">
    <property type="protein sequence ID" value="SFV64665.1"/>
    <property type="molecule type" value="Genomic_DNA"/>
</dbReference>